<organism evidence="5 6">
    <name type="scientific">Pagothenia borchgrevinki</name>
    <name type="common">Bald rockcod</name>
    <name type="synonym">Trematomus borchgrevinki</name>
    <dbReference type="NCBI Taxonomy" id="8213"/>
    <lineage>
        <taxon>Eukaryota</taxon>
        <taxon>Metazoa</taxon>
        <taxon>Chordata</taxon>
        <taxon>Craniata</taxon>
        <taxon>Vertebrata</taxon>
        <taxon>Euteleostomi</taxon>
        <taxon>Actinopterygii</taxon>
        <taxon>Neopterygii</taxon>
        <taxon>Teleostei</taxon>
        <taxon>Neoteleostei</taxon>
        <taxon>Acanthomorphata</taxon>
        <taxon>Eupercaria</taxon>
        <taxon>Perciformes</taxon>
        <taxon>Notothenioidei</taxon>
        <taxon>Nototheniidae</taxon>
        <taxon>Pagothenia</taxon>
    </lineage>
</organism>
<dbReference type="EMBL" id="JBIYXZ010002068">
    <property type="protein sequence ID" value="KAL3066731.1"/>
    <property type="molecule type" value="Genomic_DNA"/>
</dbReference>
<feature type="region of interest" description="Disordered" evidence="2">
    <location>
        <begin position="661"/>
        <end position="683"/>
    </location>
</feature>
<comment type="caution">
    <text evidence="1">Lacks conserved residue(s) required for the propagation of feature annotation.</text>
</comment>
<feature type="compositionally biased region" description="Low complexity" evidence="2">
    <location>
        <begin position="725"/>
        <end position="743"/>
    </location>
</feature>
<keyword evidence="3" id="KW-0812">Transmembrane</keyword>
<dbReference type="PROSITE" id="PS50026">
    <property type="entry name" value="EGF_3"/>
    <property type="match status" value="1"/>
</dbReference>
<feature type="compositionally biased region" description="Low complexity" evidence="2">
    <location>
        <begin position="197"/>
        <end position="213"/>
    </location>
</feature>
<feature type="compositionally biased region" description="Polar residues" evidence="2">
    <location>
        <begin position="334"/>
        <end position="351"/>
    </location>
</feature>
<feature type="compositionally biased region" description="Polar residues" evidence="2">
    <location>
        <begin position="416"/>
        <end position="426"/>
    </location>
</feature>
<feature type="region of interest" description="Disordered" evidence="2">
    <location>
        <begin position="147"/>
        <end position="166"/>
    </location>
</feature>
<dbReference type="Proteomes" id="UP001619887">
    <property type="component" value="Unassembled WGS sequence"/>
</dbReference>
<evidence type="ECO:0000313" key="6">
    <source>
        <dbReference type="Proteomes" id="UP001619887"/>
    </source>
</evidence>
<feature type="transmembrane region" description="Helical" evidence="3">
    <location>
        <begin position="970"/>
        <end position="993"/>
    </location>
</feature>
<keyword evidence="1" id="KW-0245">EGF-like domain</keyword>
<feature type="domain" description="EGF-like" evidence="4">
    <location>
        <begin position="922"/>
        <end position="962"/>
    </location>
</feature>
<keyword evidence="3" id="KW-0472">Membrane</keyword>
<accession>A0ABD2HLL2</accession>
<dbReference type="AlphaFoldDB" id="A0ABD2HLL2"/>
<evidence type="ECO:0000256" key="1">
    <source>
        <dbReference type="PROSITE-ProRule" id="PRU00076"/>
    </source>
</evidence>
<sequence>MSPDWKCSSTPVCCFLLSQQIKHWPRCTNTVGEMSAWTKSLLVTSTSLYLDLLLTPTSLKKPYHLQTAHGTIDVPLGVTVLLKLVWLESGSSISVRCVLNEEDKVLKSGETALLSLCNGNKASFTWTGAGHSSNAFQLFYYVQENGRNSSEDNTSPHSDLLSWSESGTSFTSTAPIGQDVVSGTEGSRGRLYEGLEQSYGPQSASSPSSQDQGLLRPTSPLQGLTVAGRGDREKLPLPEEEPNNGADTSGAAHLADGKMSARERTHPYFEQALSTDTLFHTSHTPEKKLRYELPRTQVALTRSSDTLHGTDKHEYMATSKLSTPTQDHLRSRVPSFTSSPPEQPSRTTQEIRTIPIPRGGAVSGASVEKLPHSWRSQRSTDRLHSDLTSTVTSDPLTSSTALQQDDSSSTHSHTDPTVSLSSLQEPSRTHSSTTHTTEPDTSVGAVEAASFHLNSTDSSASAASYVTSQTVAFEASDTFENTEMLDILTSSTESKTNSPQSTESFTHSPSPDTSSPFTWTNKEEQTATQRNEVNTEMATNSLSSSPDFPKVDDGTLGFTHFSSTPREDLTLGDVFTDTETYTVPSTNTLLHDDSPTNSPTPVPVLSSSTSIHSSTPSNTLQTHTTFPVRSHSTHAPLSLPSITTDSSAHTLLINHKTTPIPSQTSSHTTHAQNHLPLPSSTDVPVTHKQFNNYLTTTQTSLVSLTTVKADDGKREVDVQNESWQWVSSSTTTQTPTTEAPSWTAPYDNKENHVVFTPSVLTSVPNLSSTTSQTPKFYIVPDQPAAIKVESIELLLQILVEDSRSAFTSGLEEDTAAWVDPYLRKVPGFSRLLGVWSSGHAVQSVVEFETSGALQWLGMTGPSSLLERTGLSDALSEGRSFRSSKITNITLGGLQGDVCDWLLQCPAGYKCVIQPGTSNYSCSSVCHFDYCHHHGICTHHPGQLPVCRCLVGVDFWYMGQRCDLRMTRARLVGACLAILLVMVTMIGILALVAVRRYRAILIQAKVDQTRSSYRRFNHFDELSGRFWLRSWAGSADSLDNPAFTRSNELLHLRALDRPCCYHDDTLSLASTSASHGTRINTIYPHSSQYGWRGSEMSMGDGVLDSGKASDLSVCSWPVEPIQWTPFPLLQQLASHRTPAVRVSRPRSYCEGMELVDLGKSWTA</sequence>
<evidence type="ECO:0000256" key="3">
    <source>
        <dbReference type="SAM" id="Phobius"/>
    </source>
</evidence>
<evidence type="ECO:0000256" key="2">
    <source>
        <dbReference type="SAM" id="MobiDB-lite"/>
    </source>
</evidence>
<protein>
    <recommendedName>
        <fullName evidence="4">EGF-like domain-containing protein</fullName>
    </recommendedName>
</protein>
<feature type="region of interest" description="Disordered" evidence="2">
    <location>
        <begin position="490"/>
        <end position="532"/>
    </location>
</feature>
<name>A0ABD2HLL2_PAGBO</name>
<comment type="caution">
    <text evidence="5">The sequence shown here is derived from an EMBL/GenBank/DDBJ whole genome shotgun (WGS) entry which is preliminary data.</text>
</comment>
<feature type="region of interest" description="Disordered" evidence="2">
    <location>
        <begin position="302"/>
        <end position="442"/>
    </location>
</feature>
<dbReference type="InterPro" id="IPR000742">
    <property type="entry name" value="EGF"/>
</dbReference>
<evidence type="ECO:0000313" key="5">
    <source>
        <dbReference type="EMBL" id="KAL3066731.1"/>
    </source>
</evidence>
<keyword evidence="6" id="KW-1185">Reference proteome</keyword>
<reference evidence="5 6" key="2">
    <citation type="journal article" date="2024" name="G3 (Bethesda)">
        <title>The genome of the cryopelagic Antarctic bald notothen, Trematomus borchgrevinki.</title>
        <authorList>
            <person name="Rayamajhi N."/>
            <person name="Rivera-Colon A.G."/>
            <person name="Minhas B.F."/>
            <person name="Cheng C.C."/>
            <person name="Catchen J.M."/>
        </authorList>
    </citation>
    <scope>NUCLEOTIDE SEQUENCE [LARGE SCALE GENOMIC DNA]</scope>
    <source>
        <strain evidence="5">AGRC-2024</strain>
    </source>
</reference>
<evidence type="ECO:0000259" key="4">
    <source>
        <dbReference type="PROSITE" id="PS50026"/>
    </source>
</evidence>
<feature type="region of interest" description="Disordered" evidence="2">
    <location>
        <begin position="725"/>
        <end position="745"/>
    </location>
</feature>
<feature type="compositionally biased region" description="Polar residues" evidence="2">
    <location>
        <begin position="386"/>
        <end position="404"/>
    </location>
</feature>
<feature type="compositionally biased region" description="Low complexity" evidence="2">
    <location>
        <begin position="595"/>
        <end position="619"/>
    </location>
</feature>
<feature type="region of interest" description="Disordered" evidence="2">
    <location>
        <begin position="585"/>
        <end position="623"/>
    </location>
</feature>
<proteinExistence type="predicted"/>
<feature type="region of interest" description="Disordered" evidence="2">
    <location>
        <begin position="196"/>
        <end position="259"/>
    </location>
</feature>
<reference evidence="5 6" key="1">
    <citation type="journal article" date="2022" name="G3 (Bethesda)">
        <title>Evaluating Illumina-, Nanopore-, and PacBio-based genome assembly strategies with the bald notothen, Trematomus borchgrevinki.</title>
        <authorList>
            <person name="Rayamajhi N."/>
            <person name="Cheng C.C."/>
            <person name="Catchen J.M."/>
        </authorList>
    </citation>
    <scope>NUCLEOTIDE SEQUENCE [LARGE SCALE GENOMIC DNA]</scope>
    <source>
        <strain evidence="5">AGRC-2024</strain>
    </source>
</reference>
<keyword evidence="3" id="KW-1133">Transmembrane helix</keyword>
<gene>
    <name evidence="5" type="ORF">OYC64_016638</name>
</gene>